<name>A0A812HDU1_9DINO</name>
<reference evidence="2" key="1">
    <citation type="submission" date="2021-02" db="EMBL/GenBank/DDBJ databases">
        <authorList>
            <person name="Dougan E. K."/>
            <person name="Rhodes N."/>
            <person name="Thang M."/>
            <person name="Chan C."/>
        </authorList>
    </citation>
    <scope>NUCLEOTIDE SEQUENCE</scope>
</reference>
<dbReference type="InterPro" id="IPR050164">
    <property type="entry name" value="Peptidase_C19"/>
</dbReference>
<dbReference type="GO" id="GO:0004843">
    <property type="term" value="F:cysteine-type deubiquitinase activity"/>
    <property type="evidence" value="ECO:0007669"/>
    <property type="project" value="InterPro"/>
</dbReference>
<dbReference type="InterPro" id="IPR001394">
    <property type="entry name" value="Peptidase_C19_UCH"/>
</dbReference>
<evidence type="ECO:0000259" key="1">
    <source>
        <dbReference type="PROSITE" id="PS50235"/>
    </source>
</evidence>
<dbReference type="GO" id="GO:0005829">
    <property type="term" value="C:cytosol"/>
    <property type="evidence" value="ECO:0007669"/>
    <property type="project" value="TreeGrafter"/>
</dbReference>
<dbReference type="PROSITE" id="PS00972">
    <property type="entry name" value="USP_1"/>
    <property type="match status" value="1"/>
</dbReference>
<proteinExistence type="predicted"/>
<sequence>AMAAVLPKKHPPRHGAPSVGDRILLFQDVETLQQVLRREKTMEVRHLPCAPGGAWLGVQGQIHAWGNFGASFAVNNVEELRDYEGPTTWVGFSPVEEAPEDVQHGGLVNVGNSCFINAALQALYSVTTWRRMLRQSQNAVAADLLLLWHRLRASAAVKPETVLERWYHGAQEDSAEFFRVVSEQAGLIAGTAGLEQYELRCRDCGEACLQGAATFMSDLQMQLPTGVRDLQGVVDRYFRAAVAPDGLEYQGSAWQCPACQSNRLPWRKLRVRRAPAVLLAAVKRWRVEIVDGLFVQHKDTTPLTVPELIDVQGHVYQVVATVHHVGAEAEAGHYYAAVRGSEGDWHVYDDAGVASMPREQPEDEGSLLAMEGQVYYAVLETVATQAAADVSSLGQEAARCSATQLESSVADAGRTPGKAQAIEASNAIADAATQPGTMSVDAGPAPGEAQAMEASSATADAATRTPGAMSVDGLLPPVVNPLQCLSAEKGSPVQDARQAFEEDVVGFLNAVSAVSVAQALRDIPERSTFVDQLTFRQCLVRLQAGLRAVRAGSLTAAEEVDVFTPLWWIADYRLAVYMEAFARVVALSSTMLLETFKAFASSLLHRKVCVEWSDYTLSHRYWAQVVTDIGTGKSPVMKTVREAFKRADEKVGRWLAGPAEAEYHIITESTHAAFNARLQQGDGHGLLVGPEGSAFLCPEYAKSGKFTKDTHIVLTRLLEAAHGGRYDWDTQADVLARPAKARKVMGQEDKVDCGVHFETTNIGMVLLQQPSVLSTWWAPSEARHKIGLANRCVFSAGRRGSQLAFPKGLREKFIDFMAMLFQQLIENVGHKVPLQGDELVWAQNLAGKVAMEEARGAMHEASQDAYYSDGGHVLRVKAVRGV</sequence>
<protein>
    <submittedName>
        <fullName evidence="2">Usp17lc protein</fullName>
    </submittedName>
</protein>
<feature type="domain" description="USP" evidence="1">
    <location>
        <begin position="105"/>
        <end position="373"/>
    </location>
</feature>
<dbReference type="InterPro" id="IPR018200">
    <property type="entry name" value="USP_CS"/>
</dbReference>
<gene>
    <name evidence="2" type="primary">Usp17lc</name>
    <name evidence="2" type="ORF">SNAT2548_LOCUS1381</name>
</gene>
<evidence type="ECO:0000313" key="3">
    <source>
        <dbReference type="Proteomes" id="UP000604046"/>
    </source>
</evidence>
<dbReference type="GO" id="GO:0005634">
    <property type="term" value="C:nucleus"/>
    <property type="evidence" value="ECO:0007669"/>
    <property type="project" value="TreeGrafter"/>
</dbReference>
<feature type="non-terminal residue" evidence="2">
    <location>
        <position position="1"/>
    </location>
</feature>
<keyword evidence="3" id="KW-1185">Reference proteome</keyword>
<dbReference type="InterPro" id="IPR038765">
    <property type="entry name" value="Papain-like_cys_pep_sf"/>
</dbReference>
<organism evidence="2 3">
    <name type="scientific">Symbiodinium natans</name>
    <dbReference type="NCBI Taxonomy" id="878477"/>
    <lineage>
        <taxon>Eukaryota</taxon>
        <taxon>Sar</taxon>
        <taxon>Alveolata</taxon>
        <taxon>Dinophyceae</taxon>
        <taxon>Suessiales</taxon>
        <taxon>Symbiodiniaceae</taxon>
        <taxon>Symbiodinium</taxon>
    </lineage>
</organism>
<dbReference type="PANTHER" id="PTHR24006">
    <property type="entry name" value="UBIQUITIN CARBOXYL-TERMINAL HYDROLASE"/>
    <property type="match status" value="1"/>
</dbReference>
<dbReference type="EMBL" id="CAJNDS010000076">
    <property type="protein sequence ID" value="CAE6945715.1"/>
    <property type="molecule type" value="Genomic_DNA"/>
</dbReference>
<dbReference type="Pfam" id="PF00443">
    <property type="entry name" value="UCH"/>
    <property type="match status" value="1"/>
</dbReference>
<dbReference type="Gene3D" id="3.90.70.10">
    <property type="entry name" value="Cysteine proteinases"/>
    <property type="match status" value="1"/>
</dbReference>
<dbReference type="SUPFAM" id="SSF54001">
    <property type="entry name" value="Cysteine proteinases"/>
    <property type="match status" value="1"/>
</dbReference>
<accession>A0A812HDU1</accession>
<comment type="caution">
    <text evidence="2">The sequence shown here is derived from an EMBL/GenBank/DDBJ whole genome shotgun (WGS) entry which is preliminary data.</text>
</comment>
<dbReference type="OrthoDB" id="2420415at2759"/>
<dbReference type="PROSITE" id="PS50235">
    <property type="entry name" value="USP_3"/>
    <property type="match status" value="1"/>
</dbReference>
<dbReference type="GO" id="GO:0016579">
    <property type="term" value="P:protein deubiquitination"/>
    <property type="evidence" value="ECO:0007669"/>
    <property type="project" value="InterPro"/>
</dbReference>
<dbReference type="AlphaFoldDB" id="A0A812HDU1"/>
<evidence type="ECO:0000313" key="2">
    <source>
        <dbReference type="EMBL" id="CAE6945715.1"/>
    </source>
</evidence>
<dbReference type="InterPro" id="IPR028889">
    <property type="entry name" value="USP"/>
</dbReference>
<dbReference type="Proteomes" id="UP000604046">
    <property type="component" value="Unassembled WGS sequence"/>
</dbReference>